<dbReference type="RefSeq" id="WP_055455395.1">
    <property type="nucleotide sequence ID" value="NZ_CYHE01000004.1"/>
</dbReference>
<dbReference type="AlphaFoldDB" id="A0A0K6HY10"/>
<evidence type="ECO:0000313" key="1">
    <source>
        <dbReference type="EMBL" id="CUA95688.1"/>
    </source>
</evidence>
<reference evidence="2" key="1">
    <citation type="submission" date="2015-08" db="EMBL/GenBank/DDBJ databases">
        <authorList>
            <person name="Varghese N."/>
        </authorList>
    </citation>
    <scope>NUCLEOTIDE SEQUENCE [LARGE SCALE GENOMIC DNA]</scope>
    <source>
        <strain evidence="2">DSM 23407</strain>
    </source>
</reference>
<name>A0A0K6HY10_9HYPH</name>
<proteinExistence type="predicted"/>
<sequence>MKIETSHYPQLRLLCWSRPGNPVLDGQEAFDLYERNWRFVDTEALEDGERSLIALLTARYGNGIMLAA</sequence>
<dbReference type="EMBL" id="CYHE01000004">
    <property type="protein sequence ID" value="CUA95688.1"/>
    <property type="molecule type" value="Genomic_DNA"/>
</dbReference>
<gene>
    <name evidence="1" type="ORF">Ga0061067_104108</name>
</gene>
<evidence type="ECO:0000313" key="2">
    <source>
        <dbReference type="Proteomes" id="UP000183900"/>
    </source>
</evidence>
<dbReference type="OrthoDB" id="6168669at2"/>
<organism evidence="1 2">
    <name type="scientific">Pannonibacter indicus</name>
    <dbReference type="NCBI Taxonomy" id="466044"/>
    <lineage>
        <taxon>Bacteria</taxon>
        <taxon>Pseudomonadati</taxon>
        <taxon>Pseudomonadota</taxon>
        <taxon>Alphaproteobacteria</taxon>
        <taxon>Hyphomicrobiales</taxon>
        <taxon>Stappiaceae</taxon>
        <taxon>Pannonibacter</taxon>
    </lineage>
</organism>
<dbReference type="Proteomes" id="UP000183900">
    <property type="component" value="Unassembled WGS sequence"/>
</dbReference>
<keyword evidence="2" id="KW-1185">Reference proteome</keyword>
<protein>
    <submittedName>
        <fullName evidence="1">Uncharacterized protein</fullName>
    </submittedName>
</protein>
<accession>A0A0K6HY10</accession>